<name>K1L6U2_CECL9</name>
<reference evidence="1 2" key="1">
    <citation type="journal article" date="2012" name="J. Bacteriol.">
        <title>Draft Genome Sequence of Cecembia lonarensis Strain LW9T, Isolated from Lonar Lake, a Haloalkaline Lake in India.</title>
        <authorList>
            <person name="Shivaji S."/>
            <person name="Ara S."/>
            <person name="Singh A."/>
            <person name="Pinnaka A.K."/>
        </authorList>
    </citation>
    <scope>NUCLEOTIDE SEQUENCE [LARGE SCALE GENOMIC DNA]</scope>
    <source>
        <strain evidence="1 2">LW9</strain>
    </source>
</reference>
<accession>K1L6U2</accession>
<proteinExistence type="predicted"/>
<sequence length="70" mass="8420">MNKSDKTKILEAYLNKTIDKKEMKCLLKHGKAIAPIEWVYTNEDERKRQEEKRELISRVFGHSFPKIEWV</sequence>
<evidence type="ECO:0000313" key="1">
    <source>
        <dbReference type="EMBL" id="EKB47782.1"/>
    </source>
</evidence>
<gene>
    <name evidence="1" type="ORF">B879_03615</name>
</gene>
<comment type="caution">
    <text evidence="1">The sequence shown here is derived from an EMBL/GenBank/DDBJ whole genome shotgun (WGS) entry which is preliminary data.</text>
</comment>
<dbReference type="RefSeq" id="WP_009186630.1">
    <property type="nucleotide sequence ID" value="NZ_AMGM01000092.1"/>
</dbReference>
<dbReference type="AlphaFoldDB" id="K1L6U2"/>
<dbReference type="OrthoDB" id="840340at2"/>
<protein>
    <submittedName>
        <fullName evidence="1">Uncharacterized protein</fullName>
    </submittedName>
</protein>
<evidence type="ECO:0000313" key="2">
    <source>
        <dbReference type="Proteomes" id="UP000004478"/>
    </source>
</evidence>
<dbReference type="EMBL" id="AMGM01000092">
    <property type="protein sequence ID" value="EKB47782.1"/>
    <property type="molecule type" value="Genomic_DNA"/>
</dbReference>
<organism evidence="1 2">
    <name type="scientific">Cecembia lonarensis (strain CCUG 58316 / KCTC 22772 / LW9)</name>
    <dbReference type="NCBI Taxonomy" id="1225176"/>
    <lineage>
        <taxon>Bacteria</taxon>
        <taxon>Pseudomonadati</taxon>
        <taxon>Bacteroidota</taxon>
        <taxon>Cytophagia</taxon>
        <taxon>Cytophagales</taxon>
        <taxon>Cyclobacteriaceae</taxon>
        <taxon>Cecembia</taxon>
    </lineage>
</organism>
<keyword evidence="2" id="KW-1185">Reference proteome</keyword>
<dbReference type="Proteomes" id="UP000004478">
    <property type="component" value="Unassembled WGS sequence"/>
</dbReference>